<dbReference type="InterPro" id="IPR019888">
    <property type="entry name" value="Tscrpt_reg_AsnC-like"/>
</dbReference>
<keyword evidence="1" id="KW-0805">Transcription regulation</keyword>
<dbReference type="InterPro" id="IPR011008">
    <property type="entry name" value="Dimeric_a/b-barrel"/>
</dbReference>
<dbReference type="InterPro" id="IPR036390">
    <property type="entry name" value="WH_DNA-bd_sf"/>
</dbReference>
<dbReference type="SUPFAM" id="SSF54909">
    <property type="entry name" value="Dimeric alpha+beta barrel"/>
    <property type="match status" value="1"/>
</dbReference>
<organism evidence="5 6">
    <name type="scientific">Sporosarcina newyorkensis</name>
    <dbReference type="NCBI Taxonomy" id="759851"/>
    <lineage>
        <taxon>Bacteria</taxon>
        <taxon>Bacillati</taxon>
        <taxon>Bacillota</taxon>
        <taxon>Bacilli</taxon>
        <taxon>Bacillales</taxon>
        <taxon>Caryophanaceae</taxon>
        <taxon>Sporosarcina</taxon>
    </lineage>
</organism>
<proteinExistence type="predicted"/>
<name>A0A1T4XJ93_9BACL</name>
<accession>A0A1T4XJ93</accession>
<dbReference type="PROSITE" id="PS50956">
    <property type="entry name" value="HTH_ASNC_2"/>
    <property type="match status" value="1"/>
</dbReference>
<keyword evidence="2 5" id="KW-0238">DNA-binding</keyword>
<evidence type="ECO:0000256" key="1">
    <source>
        <dbReference type="ARBA" id="ARBA00023015"/>
    </source>
</evidence>
<evidence type="ECO:0000256" key="3">
    <source>
        <dbReference type="ARBA" id="ARBA00023163"/>
    </source>
</evidence>
<dbReference type="PRINTS" id="PR00033">
    <property type="entry name" value="HTHASNC"/>
</dbReference>
<dbReference type="GO" id="GO:0005829">
    <property type="term" value="C:cytosol"/>
    <property type="evidence" value="ECO:0007669"/>
    <property type="project" value="TreeGrafter"/>
</dbReference>
<feature type="domain" description="HTH asnC-type" evidence="4">
    <location>
        <begin position="1"/>
        <end position="62"/>
    </location>
</feature>
<evidence type="ECO:0000313" key="6">
    <source>
        <dbReference type="Proteomes" id="UP000190042"/>
    </source>
</evidence>
<dbReference type="Gene3D" id="3.30.70.920">
    <property type="match status" value="1"/>
</dbReference>
<dbReference type="SMART" id="SM00344">
    <property type="entry name" value="HTH_ASNC"/>
    <property type="match status" value="1"/>
</dbReference>
<dbReference type="Gene3D" id="1.10.10.10">
    <property type="entry name" value="Winged helix-like DNA-binding domain superfamily/Winged helix DNA-binding domain"/>
    <property type="match status" value="1"/>
</dbReference>
<dbReference type="AlphaFoldDB" id="A0A1T4XJ93"/>
<dbReference type="Pfam" id="PF13412">
    <property type="entry name" value="HTH_24"/>
    <property type="match status" value="1"/>
</dbReference>
<dbReference type="FunFam" id="1.10.10.10:FF:000186">
    <property type="entry name" value="AsnC family transcriptional regulator"/>
    <property type="match status" value="1"/>
</dbReference>
<dbReference type="GO" id="GO:0043200">
    <property type="term" value="P:response to amino acid"/>
    <property type="evidence" value="ECO:0007669"/>
    <property type="project" value="TreeGrafter"/>
</dbReference>
<reference evidence="6" key="1">
    <citation type="submission" date="2017-02" db="EMBL/GenBank/DDBJ databases">
        <authorList>
            <person name="Varghese N."/>
            <person name="Submissions S."/>
        </authorList>
    </citation>
    <scope>NUCLEOTIDE SEQUENCE [LARGE SCALE GENOMIC DNA]</scope>
    <source>
        <strain evidence="6">DSM 23966</strain>
    </source>
</reference>
<dbReference type="PANTHER" id="PTHR30154:SF20">
    <property type="entry name" value="LEUCINE-RESPONSIVE REGULATORY PROTEIN"/>
    <property type="match status" value="1"/>
</dbReference>
<dbReference type="Proteomes" id="UP000190042">
    <property type="component" value="Unassembled WGS sequence"/>
</dbReference>
<dbReference type="Pfam" id="PF01037">
    <property type="entry name" value="AsnC_trans_reg"/>
    <property type="match status" value="1"/>
</dbReference>
<dbReference type="RefSeq" id="WP_078816660.1">
    <property type="nucleotide sequence ID" value="NZ_FUYJ01000001.1"/>
</dbReference>
<dbReference type="InterPro" id="IPR019887">
    <property type="entry name" value="Tscrpt_reg_AsnC/Lrp_C"/>
</dbReference>
<dbReference type="InterPro" id="IPR036388">
    <property type="entry name" value="WH-like_DNA-bd_sf"/>
</dbReference>
<dbReference type="GO" id="GO:0043565">
    <property type="term" value="F:sequence-specific DNA binding"/>
    <property type="evidence" value="ECO:0007669"/>
    <property type="project" value="InterPro"/>
</dbReference>
<evidence type="ECO:0000256" key="2">
    <source>
        <dbReference type="ARBA" id="ARBA00023125"/>
    </source>
</evidence>
<keyword evidence="6" id="KW-1185">Reference proteome</keyword>
<sequence>MDEIDHSILIQLQKNARISMTELGKKIGLSTPATNERVKKLEDKEVIKGYRAIIDPEKLNKNITAFILFDTKQGGKFKDFCKEQPIVVECHRLAGQFSYLVKVVTESVKILEEFIDATLSFGEPTTLIKLSSVVDYKPFTNDMVVLDRQRHPE</sequence>
<dbReference type="PANTHER" id="PTHR30154">
    <property type="entry name" value="LEUCINE-RESPONSIVE REGULATORY PROTEIN"/>
    <property type="match status" value="1"/>
</dbReference>
<keyword evidence="3" id="KW-0804">Transcription</keyword>
<dbReference type="InterPro" id="IPR000485">
    <property type="entry name" value="AsnC-type_HTH_dom"/>
</dbReference>
<protein>
    <submittedName>
        <fullName evidence="5">DNA-binding transcriptional regulator, Lrp family</fullName>
    </submittedName>
</protein>
<evidence type="ECO:0000259" key="4">
    <source>
        <dbReference type="PROSITE" id="PS50956"/>
    </source>
</evidence>
<dbReference type="SUPFAM" id="SSF46785">
    <property type="entry name" value="Winged helix' DNA-binding domain"/>
    <property type="match status" value="1"/>
</dbReference>
<evidence type="ECO:0000313" key="5">
    <source>
        <dbReference type="EMBL" id="SKA89639.1"/>
    </source>
</evidence>
<gene>
    <name evidence="5" type="ORF">SAMN04244570_0866</name>
</gene>
<dbReference type="EMBL" id="FUYJ01000001">
    <property type="protein sequence ID" value="SKA89639.1"/>
    <property type="molecule type" value="Genomic_DNA"/>
</dbReference>